<dbReference type="OMA" id="FAQAPIY"/>
<accession>A8N5G3</accession>
<gene>
    <name evidence="4" type="ORF">CC1G_04541</name>
</gene>
<evidence type="ECO:0000313" key="5">
    <source>
        <dbReference type="Proteomes" id="UP000001861"/>
    </source>
</evidence>
<keyword evidence="5" id="KW-1185">Reference proteome</keyword>
<protein>
    <recommendedName>
        <fullName evidence="3">CBM1 domain-containing protein</fullName>
    </recommendedName>
</protein>
<dbReference type="OrthoDB" id="3915838at2759"/>
<dbReference type="RefSeq" id="XP_001830108.2">
    <property type="nucleotide sequence ID" value="XM_001830056.2"/>
</dbReference>
<evidence type="ECO:0000256" key="1">
    <source>
        <dbReference type="ARBA" id="ARBA00022729"/>
    </source>
</evidence>
<sequence>MFLLIAPIFLCLTIPLVSAQSEAPAWGQCGGQGWSGPTQCVSGYTCNLVNEWYSQCVPGSAPPVTNPPVVVPPTTTVVQPPSTTIIGPPPSGSQIRTVTNPVYHFYLQNNGGVPRLGPESSSGRFIINGTITLNQADGTRLYLNADDIGASYKPLSFGTTATTTNWGLEGDTIIIRNPRQLNFLACSTNDRNFYDVFLQGQGNASPPGRSCNMVTMHLPCLC</sequence>
<dbReference type="GO" id="GO:0005576">
    <property type="term" value="C:extracellular region"/>
    <property type="evidence" value="ECO:0007669"/>
    <property type="project" value="InterPro"/>
</dbReference>
<dbReference type="GO" id="GO:0005975">
    <property type="term" value="P:carbohydrate metabolic process"/>
    <property type="evidence" value="ECO:0007669"/>
    <property type="project" value="InterPro"/>
</dbReference>
<evidence type="ECO:0000313" key="4">
    <source>
        <dbReference type="EMBL" id="EAU91773.2"/>
    </source>
</evidence>
<name>A8N5G3_COPC7</name>
<dbReference type="Pfam" id="PF00734">
    <property type="entry name" value="CBM_1"/>
    <property type="match status" value="1"/>
</dbReference>
<feature type="signal peptide" evidence="2">
    <location>
        <begin position="1"/>
        <end position="19"/>
    </location>
</feature>
<feature type="chain" id="PRO_5002726218" description="CBM1 domain-containing protein" evidence="2">
    <location>
        <begin position="20"/>
        <end position="222"/>
    </location>
</feature>
<feature type="domain" description="CBM1" evidence="3">
    <location>
        <begin position="21"/>
        <end position="57"/>
    </location>
</feature>
<dbReference type="GO" id="GO:0030248">
    <property type="term" value="F:cellulose binding"/>
    <property type="evidence" value="ECO:0007669"/>
    <property type="project" value="InterPro"/>
</dbReference>
<dbReference type="SUPFAM" id="SSF57180">
    <property type="entry name" value="Cellulose-binding domain"/>
    <property type="match status" value="1"/>
</dbReference>
<dbReference type="InterPro" id="IPR000254">
    <property type="entry name" value="CBD"/>
</dbReference>
<dbReference type="SMART" id="SM00236">
    <property type="entry name" value="fCBD"/>
    <property type="match status" value="1"/>
</dbReference>
<comment type="caution">
    <text evidence="4">The sequence shown here is derived from an EMBL/GenBank/DDBJ whole genome shotgun (WGS) entry which is preliminary data.</text>
</comment>
<evidence type="ECO:0000259" key="3">
    <source>
        <dbReference type="PROSITE" id="PS51164"/>
    </source>
</evidence>
<dbReference type="InterPro" id="IPR035971">
    <property type="entry name" value="CBD_sf"/>
</dbReference>
<dbReference type="AlphaFoldDB" id="A8N5G3"/>
<dbReference type="HOGENOM" id="CLU_066055_2_0_1"/>
<dbReference type="PROSITE" id="PS51164">
    <property type="entry name" value="CBM1_2"/>
    <property type="match status" value="1"/>
</dbReference>
<dbReference type="eggNOG" id="ENOG502S3TJ">
    <property type="taxonomic scope" value="Eukaryota"/>
</dbReference>
<dbReference type="InParanoid" id="A8N5G3"/>
<keyword evidence="1 2" id="KW-0732">Signal</keyword>
<dbReference type="PROSITE" id="PS00562">
    <property type="entry name" value="CBM1_1"/>
    <property type="match status" value="1"/>
</dbReference>
<dbReference type="EMBL" id="AACS02000003">
    <property type="protein sequence ID" value="EAU91773.2"/>
    <property type="molecule type" value="Genomic_DNA"/>
</dbReference>
<dbReference type="VEuPathDB" id="FungiDB:CC1G_04541"/>
<proteinExistence type="predicted"/>
<organism evidence="4 5">
    <name type="scientific">Coprinopsis cinerea (strain Okayama-7 / 130 / ATCC MYA-4618 / FGSC 9003)</name>
    <name type="common">Inky cap fungus</name>
    <name type="synonym">Hormographiella aspergillata</name>
    <dbReference type="NCBI Taxonomy" id="240176"/>
    <lineage>
        <taxon>Eukaryota</taxon>
        <taxon>Fungi</taxon>
        <taxon>Dikarya</taxon>
        <taxon>Basidiomycota</taxon>
        <taxon>Agaricomycotina</taxon>
        <taxon>Agaricomycetes</taxon>
        <taxon>Agaricomycetidae</taxon>
        <taxon>Agaricales</taxon>
        <taxon>Agaricineae</taxon>
        <taxon>Psathyrellaceae</taxon>
        <taxon>Coprinopsis</taxon>
    </lineage>
</organism>
<reference evidence="4 5" key="1">
    <citation type="journal article" date="2010" name="Proc. Natl. Acad. Sci. U.S.A.">
        <title>Insights into evolution of multicellular fungi from the assembled chromosomes of the mushroom Coprinopsis cinerea (Coprinus cinereus).</title>
        <authorList>
            <person name="Stajich J.E."/>
            <person name="Wilke S.K."/>
            <person name="Ahren D."/>
            <person name="Au C.H."/>
            <person name="Birren B.W."/>
            <person name="Borodovsky M."/>
            <person name="Burns C."/>
            <person name="Canback B."/>
            <person name="Casselton L.A."/>
            <person name="Cheng C.K."/>
            <person name="Deng J."/>
            <person name="Dietrich F.S."/>
            <person name="Fargo D.C."/>
            <person name="Farman M.L."/>
            <person name="Gathman A.C."/>
            <person name="Goldberg J."/>
            <person name="Guigo R."/>
            <person name="Hoegger P.J."/>
            <person name="Hooker J.B."/>
            <person name="Huggins A."/>
            <person name="James T.Y."/>
            <person name="Kamada T."/>
            <person name="Kilaru S."/>
            <person name="Kodira C."/>
            <person name="Kues U."/>
            <person name="Kupfer D."/>
            <person name="Kwan H.S."/>
            <person name="Lomsadze A."/>
            <person name="Li W."/>
            <person name="Lilly W.W."/>
            <person name="Ma L.J."/>
            <person name="Mackey A.J."/>
            <person name="Manning G."/>
            <person name="Martin F."/>
            <person name="Muraguchi H."/>
            <person name="Natvig D.O."/>
            <person name="Palmerini H."/>
            <person name="Ramesh M.A."/>
            <person name="Rehmeyer C.J."/>
            <person name="Roe B.A."/>
            <person name="Shenoy N."/>
            <person name="Stanke M."/>
            <person name="Ter-Hovhannisyan V."/>
            <person name="Tunlid A."/>
            <person name="Velagapudi R."/>
            <person name="Vision T.J."/>
            <person name="Zeng Q."/>
            <person name="Zolan M.E."/>
            <person name="Pukkila P.J."/>
        </authorList>
    </citation>
    <scope>NUCLEOTIDE SEQUENCE [LARGE SCALE GENOMIC DNA]</scope>
    <source>
        <strain evidence="5">Okayama-7 / 130 / ATCC MYA-4618 / FGSC 9003</strain>
    </source>
</reference>
<dbReference type="GeneID" id="6006546"/>
<evidence type="ECO:0000256" key="2">
    <source>
        <dbReference type="SAM" id="SignalP"/>
    </source>
</evidence>
<dbReference type="KEGG" id="cci:CC1G_04541"/>
<dbReference type="Proteomes" id="UP000001861">
    <property type="component" value="Unassembled WGS sequence"/>
</dbReference>